<dbReference type="Proteomes" id="UP000436047">
    <property type="component" value="Unassembled WGS sequence"/>
</dbReference>
<keyword evidence="1" id="KW-0472">Membrane</keyword>
<dbReference type="NCBIfam" id="TIGR04223">
    <property type="entry name" value="quorum_AgrD"/>
    <property type="match status" value="1"/>
</dbReference>
<feature type="transmembrane region" description="Helical" evidence="1">
    <location>
        <begin position="7"/>
        <end position="27"/>
    </location>
</feature>
<dbReference type="AlphaFoldDB" id="A0A6N7W8D5"/>
<gene>
    <name evidence="2" type="ORF">FYJ45_00640</name>
</gene>
<proteinExistence type="predicted"/>
<evidence type="ECO:0000256" key="1">
    <source>
        <dbReference type="SAM" id="Phobius"/>
    </source>
</evidence>
<protein>
    <submittedName>
        <fullName evidence="2">Cyclic lactone autoinducer peptide</fullName>
    </submittedName>
</protein>
<dbReference type="RefSeq" id="WP_154462996.1">
    <property type="nucleotide sequence ID" value="NZ_VUMI01000001.1"/>
</dbReference>
<keyword evidence="1" id="KW-0812">Transmembrane</keyword>
<organism evidence="2 3">
    <name type="scientific">Eisenbergiella porci</name>
    <dbReference type="NCBI Taxonomy" id="2652274"/>
    <lineage>
        <taxon>Bacteria</taxon>
        <taxon>Bacillati</taxon>
        <taxon>Bacillota</taxon>
        <taxon>Clostridia</taxon>
        <taxon>Lachnospirales</taxon>
        <taxon>Lachnospiraceae</taxon>
        <taxon>Eisenbergiella</taxon>
    </lineage>
</organism>
<keyword evidence="3" id="KW-1185">Reference proteome</keyword>
<accession>A0A6N7W8D5</accession>
<evidence type="ECO:0000313" key="3">
    <source>
        <dbReference type="Proteomes" id="UP000436047"/>
    </source>
</evidence>
<keyword evidence="1" id="KW-1133">Transmembrane helix</keyword>
<name>A0A6N7W8D5_9FIRM</name>
<dbReference type="InterPro" id="IPR009229">
    <property type="entry name" value="AgrD"/>
</dbReference>
<evidence type="ECO:0000313" key="2">
    <source>
        <dbReference type="EMBL" id="MSS86913.1"/>
    </source>
</evidence>
<dbReference type="EMBL" id="VUMI01000001">
    <property type="protein sequence ID" value="MSS86913.1"/>
    <property type="molecule type" value="Genomic_DNA"/>
</dbReference>
<reference evidence="2 3" key="1">
    <citation type="submission" date="2019-08" db="EMBL/GenBank/DDBJ databases">
        <title>In-depth cultivation of the pig gut microbiome towards novel bacterial diversity and tailored functional studies.</title>
        <authorList>
            <person name="Wylensek D."/>
            <person name="Hitch T.C.A."/>
            <person name="Clavel T."/>
        </authorList>
    </citation>
    <scope>NUCLEOTIDE SEQUENCE [LARGE SCALE GENOMIC DNA]</scope>
    <source>
        <strain evidence="2 3">WCA-389-WT-23B</strain>
    </source>
</reference>
<sequence>MRKLIRYYILQGLLLVVYMIGITTVSATSRYTGYQPEESKELLDTVRQLRKRS</sequence>
<comment type="caution">
    <text evidence="2">The sequence shown here is derived from an EMBL/GenBank/DDBJ whole genome shotgun (WGS) entry which is preliminary data.</text>
</comment>
<dbReference type="GeneID" id="86051593"/>